<dbReference type="EMBL" id="QDDL01000003">
    <property type="protein sequence ID" value="PVZ69760.1"/>
    <property type="molecule type" value="Genomic_DNA"/>
</dbReference>
<keyword evidence="2" id="KW-1185">Reference proteome</keyword>
<dbReference type="AlphaFoldDB" id="A0A2V1H261"/>
<proteinExistence type="predicted"/>
<evidence type="ECO:0000313" key="1">
    <source>
        <dbReference type="EMBL" id="PVZ69760.1"/>
    </source>
</evidence>
<evidence type="ECO:0000313" key="2">
    <source>
        <dbReference type="Proteomes" id="UP000244906"/>
    </source>
</evidence>
<protein>
    <submittedName>
        <fullName evidence="1">Uncharacterized protein</fullName>
    </submittedName>
</protein>
<gene>
    <name evidence="1" type="ORF">DC094_10710</name>
</gene>
<dbReference type="Proteomes" id="UP000244906">
    <property type="component" value="Unassembled WGS sequence"/>
</dbReference>
<dbReference type="RefSeq" id="WP_116687090.1">
    <property type="nucleotide sequence ID" value="NZ_CAWNYD010000003.1"/>
</dbReference>
<sequence length="245" mass="28009">MDSNDLVFYKEEVALLKQVRSIASPHRVFNLFHTSESNKLLEEKKRIGSEILIREQSIKGGRSPIFTKEGFNIVSKLIMIENAWDCRSMSILLYSLLKDQLKGKAYLLIFTWSFGRHYAVMTGSEYSKTMFSEPWSNLKANKTNKNAVVIDPWCDLVAPVRNYAAFASMIMKHKESSGWKTLSPGGNVGSLPHHFKDAQVYGVDLQACWKMDWNEVLAEGRCIFKELIWALLWHLPGENGSDKEI</sequence>
<accession>A0A2V1H261</accession>
<organism evidence="1 2">
    <name type="scientific">Pelagibaculum spongiae</name>
    <dbReference type="NCBI Taxonomy" id="2080658"/>
    <lineage>
        <taxon>Bacteria</taxon>
        <taxon>Pseudomonadati</taxon>
        <taxon>Pseudomonadota</taxon>
        <taxon>Gammaproteobacteria</taxon>
        <taxon>Oceanospirillales</taxon>
        <taxon>Pelagibaculum</taxon>
    </lineage>
</organism>
<name>A0A2V1H261_9GAMM</name>
<reference evidence="1 2" key="1">
    <citation type="submission" date="2018-04" db="EMBL/GenBank/DDBJ databases">
        <title>Thalassorhabdus spongiae gen. nov., sp. nov., isolated from a marine sponge in South-West Iceland.</title>
        <authorList>
            <person name="Knobloch S."/>
            <person name="Daussin A."/>
            <person name="Johannsson R."/>
            <person name="Marteinsson V.T."/>
        </authorList>
    </citation>
    <scope>NUCLEOTIDE SEQUENCE [LARGE SCALE GENOMIC DNA]</scope>
    <source>
        <strain evidence="1 2">Hp12</strain>
    </source>
</reference>
<comment type="caution">
    <text evidence="1">The sequence shown here is derived from an EMBL/GenBank/DDBJ whole genome shotgun (WGS) entry which is preliminary data.</text>
</comment>